<feature type="compositionally biased region" description="Polar residues" evidence="2">
    <location>
        <begin position="145"/>
        <end position="156"/>
    </location>
</feature>
<dbReference type="PANTHER" id="PTHR46648:SF1">
    <property type="entry name" value="ADENOSINE 5'-MONOPHOSPHORAMIDASE HNT1"/>
    <property type="match status" value="1"/>
</dbReference>
<feature type="domain" description="HIT" evidence="3">
    <location>
        <begin position="11"/>
        <end position="118"/>
    </location>
</feature>
<dbReference type="InterPro" id="IPR011146">
    <property type="entry name" value="HIT-like"/>
</dbReference>
<dbReference type="Gene3D" id="3.30.428.10">
    <property type="entry name" value="HIT-like"/>
    <property type="match status" value="1"/>
</dbReference>
<dbReference type="EMBL" id="JBHLXD010000002">
    <property type="protein sequence ID" value="MFC0206972.1"/>
    <property type="molecule type" value="Genomic_DNA"/>
</dbReference>
<dbReference type="EC" id="2.1.1.-" evidence="4"/>
<sequence length="162" mass="18050">MTMTAYDEGNPFAKILRGELPAHKVYEDGDTLAFMDIMPRGDGHCLVIPKRPARNILDVDHESLAALMRTVQKVARAVMRAFDADGVTIQQFNEPAGGQVVFHLHVHVLPRFEGVALRPHTGEMADQEQLAEQARRIREVIEAQDTGQARQEQASRAGQARE</sequence>
<comment type="caution">
    <text evidence="4">The sequence shown here is derived from an EMBL/GenBank/DDBJ whole genome shotgun (WGS) entry which is preliminary data.</text>
</comment>
<organism evidence="4 5">
    <name type="scientific">Chelativorans intermedius</name>
    <dbReference type="NCBI Taxonomy" id="515947"/>
    <lineage>
        <taxon>Bacteria</taxon>
        <taxon>Pseudomonadati</taxon>
        <taxon>Pseudomonadota</taxon>
        <taxon>Alphaproteobacteria</taxon>
        <taxon>Hyphomicrobiales</taxon>
        <taxon>Phyllobacteriaceae</taxon>
        <taxon>Chelativorans</taxon>
    </lineage>
</organism>
<evidence type="ECO:0000313" key="5">
    <source>
        <dbReference type="Proteomes" id="UP001589755"/>
    </source>
</evidence>
<name>A0ABV6D2W9_9HYPH</name>
<keyword evidence="4" id="KW-0808">Transferase</keyword>
<evidence type="ECO:0000256" key="1">
    <source>
        <dbReference type="PROSITE-ProRule" id="PRU00464"/>
    </source>
</evidence>
<accession>A0ABV6D2W9</accession>
<dbReference type="CDD" id="cd01277">
    <property type="entry name" value="HINT_subgroup"/>
    <property type="match status" value="1"/>
</dbReference>
<dbReference type="Proteomes" id="UP001589755">
    <property type="component" value="Unassembled WGS sequence"/>
</dbReference>
<dbReference type="RefSeq" id="WP_261520215.1">
    <property type="nucleotide sequence ID" value="NZ_JAODNW010000009.1"/>
</dbReference>
<keyword evidence="5" id="KW-1185">Reference proteome</keyword>
<dbReference type="PROSITE" id="PS51084">
    <property type="entry name" value="HIT_2"/>
    <property type="match status" value="1"/>
</dbReference>
<dbReference type="PANTHER" id="PTHR46648">
    <property type="entry name" value="HIT FAMILY PROTEIN 1"/>
    <property type="match status" value="1"/>
</dbReference>
<keyword evidence="4" id="KW-0489">Methyltransferase</keyword>
<evidence type="ECO:0000313" key="4">
    <source>
        <dbReference type="EMBL" id="MFC0206972.1"/>
    </source>
</evidence>
<dbReference type="SUPFAM" id="SSF54197">
    <property type="entry name" value="HIT-like"/>
    <property type="match status" value="1"/>
</dbReference>
<dbReference type="InterPro" id="IPR039384">
    <property type="entry name" value="HINT"/>
</dbReference>
<gene>
    <name evidence="4" type="ORF">ACFFJ2_00990</name>
</gene>
<dbReference type="GO" id="GO:0008168">
    <property type="term" value="F:methyltransferase activity"/>
    <property type="evidence" value="ECO:0007669"/>
    <property type="project" value="UniProtKB-KW"/>
</dbReference>
<dbReference type="GO" id="GO:0032259">
    <property type="term" value="P:methylation"/>
    <property type="evidence" value="ECO:0007669"/>
    <property type="project" value="UniProtKB-KW"/>
</dbReference>
<dbReference type="InterPro" id="IPR036265">
    <property type="entry name" value="HIT-like_sf"/>
</dbReference>
<dbReference type="Pfam" id="PF01230">
    <property type="entry name" value="HIT"/>
    <property type="match status" value="1"/>
</dbReference>
<dbReference type="PRINTS" id="PR00332">
    <property type="entry name" value="HISTRIAD"/>
</dbReference>
<reference evidence="4 5" key="1">
    <citation type="submission" date="2024-09" db="EMBL/GenBank/DDBJ databases">
        <authorList>
            <person name="Sun Q."/>
            <person name="Mori K."/>
        </authorList>
    </citation>
    <scope>NUCLEOTIDE SEQUENCE [LARGE SCALE GENOMIC DNA]</scope>
    <source>
        <strain evidence="4 5">CCM 8543</strain>
    </source>
</reference>
<feature type="short sequence motif" description="Histidine triad motif" evidence="1">
    <location>
        <begin position="103"/>
        <end position="107"/>
    </location>
</feature>
<dbReference type="InterPro" id="IPR001310">
    <property type="entry name" value="Histidine_triad_HIT"/>
</dbReference>
<protein>
    <submittedName>
        <fullName evidence="4">HIT family protein</fullName>
        <ecNumber evidence="4">2.1.1.-</ecNumber>
    </submittedName>
</protein>
<feature type="region of interest" description="Disordered" evidence="2">
    <location>
        <begin position="142"/>
        <end position="162"/>
    </location>
</feature>
<evidence type="ECO:0000256" key="2">
    <source>
        <dbReference type="SAM" id="MobiDB-lite"/>
    </source>
</evidence>
<evidence type="ECO:0000259" key="3">
    <source>
        <dbReference type="PROSITE" id="PS51084"/>
    </source>
</evidence>
<proteinExistence type="predicted"/>